<dbReference type="PROSITE" id="PS50994">
    <property type="entry name" value="INTEGRASE"/>
    <property type="match status" value="1"/>
</dbReference>
<dbReference type="Pfam" id="PF18697">
    <property type="entry name" value="MLVIN_C"/>
    <property type="match status" value="1"/>
</dbReference>
<name>A0A3L8RX00_CHLGU</name>
<dbReference type="InterPro" id="IPR003036">
    <property type="entry name" value="Gag_P30"/>
</dbReference>
<evidence type="ECO:0000259" key="10">
    <source>
        <dbReference type="PROSITE" id="PS50878"/>
    </source>
</evidence>
<dbReference type="PROSITE" id="PS50878">
    <property type="entry name" value="RT_POL"/>
    <property type="match status" value="1"/>
</dbReference>
<reference evidence="12 13" key="1">
    <citation type="journal article" date="2018" name="Proc. R. Soc. B">
        <title>A non-coding region near Follistatin controls head colour polymorphism in the Gouldian finch.</title>
        <authorList>
            <person name="Toomey M.B."/>
            <person name="Marques C.I."/>
            <person name="Andrade P."/>
            <person name="Araujo P.M."/>
            <person name="Sabatino S."/>
            <person name="Gazda M.A."/>
            <person name="Afonso S."/>
            <person name="Lopes R.J."/>
            <person name="Corbo J.C."/>
            <person name="Carneiro M."/>
        </authorList>
    </citation>
    <scope>NUCLEOTIDE SEQUENCE [LARGE SCALE GENOMIC DNA]</scope>
    <source>
        <strain evidence="12">Red01</strain>
        <tissue evidence="12">Muscle</tissue>
    </source>
</reference>
<proteinExistence type="inferred from homology"/>
<keyword evidence="13" id="KW-1185">Reference proteome</keyword>
<feature type="domain" description="Integrase catalytic" evidence="11">
    <location>
        <begin position="637"/>
        <end position="749"/>
    </location>
</feature>
<dbReference type="GO" id="GO:0016779">
    <property type="term" value="F:nucleotidyltransferase activity"/>
    <property type="evidence" value="ECO:0007669"/>
    <property type="project" value="UniProtKB-KW"/>
</dbReference>
<comment type="similarity">
    <text evidence="1">Belongs to the beta type-B retroviral polymerase family. HERV class-II K(HML-2) pol subfamily.</text>
</comment>
<dbReference type="Gene3D" id="3.30.420.10">
    <property type="entry name" value="Ribonuclease H-like superfamily/Ribonuclease H"/>
    <property type="match status" value="1"/>
</dbReference>
<dbReference type="GO" id="GO:0003676">
    <property type="term" value="F:nucleic acid binding"/>
    <property type="evidence" value="ECO:0007669"/>
    <property type="project" value="InterPro"/>
</dbReference>
<dbReference type="GO" id="GO:0019068">
    <property type="term" value="P:virion assembly"/>
    <property type="evidence" value="ECO:0007669"/>
    <property type="project" value="InterPro"/>
</dbReference>
<dbReference type="Gene3D" id="3.30.70.270">
    <property type="match status" value="1"/>
</dbReference>
<organism evidence="12 13">
    <name type="scientific">Chloebia gouldiae</name>
    <name type="common">Gouldian finch</name>
    <name type="synonym">Erythrura gouldiae</name>
    <dbReference type="NCBI Taxonomy" id="44316"/>
    <lineage>
        <taxon>Eukaryota</taxon>
        <taxon>Metazoa</taxon>
        <taxon>Chordata</taxon>
        <taxon>Craniata</taxon>
        <taxon>Vertebrata</taxon>
        <taxon>Euteleostomi</taxon>
        <taxon>Archelosauria</taxon>
        <taxon>Archosauria</taxon>
        <taxon>Dinosauria</taxon>
        <taxon>Saurischia</taxon>
        <taxon>Theropoda</taxon>
        <taxon>Coelurosauria</taxon>
        <taxon>Aves</taxon>
        <taxon>Neognathae</taxon>
        <taxon>Neoaves</taxon>
        <taxon>Telluraves</taxon>
        <taxon>Australaves</taxon>
        <taxon>Passeriformes</taxon>
        <taxon>Passeroidea</taxon>
        <taxon>Passeridae</taxon>
        <taxon>Chloebia</taxon>
    </lineage>
</organism>
<keyword evidence="6" id="KW-0255">Endonuclease</keyword>
<evidence type="ECO:0000256" key="3">
    <source>
        <dbReference type="ARBA" id="ARBA00022679"/>
    </source>
</evidence>
<evidence type="ECO:0000313" key="13">
    <source>
        <dbReference type="Proteomes" id="UP000276834"/>
    </source>
</evidence>
<dbReference type="GO" id="GO:0015074">
    <property type="term" value="P:DNA integration"/>
    <property type="evidence" value="ECO:0007669"/>
    <property type="project" value="InterPro"/>
</dbReference>
<dbReference type="InterPro" id="IPR043502">
    <property type="entry name" value="DNA/RNA_pol_sf"/>
</dbReference>
<evidence type="ECO:0000256" key="4">
    <source>
        <dbReference type="ARBA" id="ARBA00022695"/>
    </source>
</evidence>
<protein>
    <recommendedName>
        <fullName evidence="2">ribonuclease H</fullName>
        <ecNumber evidence="2">3.1.26.4</ecNumber>
    </recommendedName>
</protein>
<dbReference type="InterPro" id="IPR012337">
    <property type="entry name" value="RNaseH-like_sf"/>
</dbReference>
<comment type="caution">
    <text evidence="12">The sequence shown here is derived from an EMBL/GenBank/DDBJ whole genome shotgun (WGS) entry which is preliminary data.</text>
</comment>
<dbReference type="Pfam" id="PF00078">
    <property type="entry name" value="RVT_1"/>
    <property type="match status" value="1"/>
</dbReference>
<dbReference type="InterPro" id="IPR036397">
    <property type="entry name" value="RNaseH_sf"/>
</dbReference>
<dbReference type="InterPro" id="IPR008919">
    <property type="entry name" value="Retrov_capsid_N"/>
</dbReference>
<dbReference type="AlphaFoldDB" id="A0A3L8RX00"/>
<dbReference type="SUPFAM" id="SSF47943">
    <property type="entry name" value="Retrovirus capsid protein, N-terminal core domain"/>
    <property type="match status" value="1"/>
</dbReference>
<dbReference type="Gene3D" id="1.10.375.10">
    <property type="entry name" value="Human Immunodeficiency Virus Type 1 Capsid Protein"/>
    <property type="match status" value="1"/>
</dbReference>
<accession>A0A3L8RX00</accession>
<dbReference type="Gene3D" id="3.10.10.10">
    <property type="entry name" value="HIV Type 1 Reverse Transcriptase, subunit A, domain 1"/>
    <property type="match status" value="1"/>
</dbReference>
<evidence type="ECO:0000256" key="1">
    <source>
        <dbReference type="ARBA" id="ARBA00010879"/>
    </source>
</evidence>
<dbReference type="SUPFAM" id="SSF56672">
    <property type="entry name" value="DNA/RNA polymerases"/>
    <property type="match status" value="1"/>
</dbReference>
<dbReference type="PANTHER" id="PTHR33064">
    <property type="entry name" value="POL PROTEIN"/>
    <property type="match status" value="1"/>
</dbReference>
<dbReference type="EMBL" id="QUSF01000147">
    <property type="protein sequence ID" value="RLV89415.1"/>
    <property type="molecule type" value="Genomic_DNA"/>
</dbReference>
<feature type="domain" description="Reverse transcriptase" evidence="10">
    <location>
        <begin position="373"/>
        <end position="585"/>
    </location>
</feature>
<dbReference type="EC" id="3.1.26.4" evidence="2"/>
<feature type="region of interest" description="Disordered" evidence="9">
    <location>
        <begin position="84"/>
        <end position="152"/>
    </location>
</feature>
<feature type="compositionally biased region" description="Polar residues" evidence="9">
    <location>
        <begin position="130"/>
        <end position="152"/>
    </location>
</feature>
<feature type="compositionally biased region" description="Acidic residues" evidence="9">
    <location>
        <begin position="108"/>
        <end position="128"/>
    </location>
</feature>
<dbReference type="OrthoDB" id="9049599at2759"/>
<gene>
    <name evidence="12" type="ORF">DV515_00014873</name>
</gene>
<evidence type="ECO:0000256" key="8">
    <source>
        <dbReference type="ARBA" id="ARBA00022842"/>
    </source>
</evidence>
<evidence type="ECO:0000259" key="11">
    <source>
        <dbReference type="PROSITE" id="PS50994"/>
    </source>
</evidence>
<dbReference type="SUPFAM" id="SSF53098">
    <property type="entry name" value="Ribonuclease H-like"/>
    <property type="match status" value="1"/>
</dbReference>
<evidence type="ECO:0000256" key="2">
    <source>
        <dbReference type="ARBA" id="ARBA00012180"/>
    </source>
</evidence>
<dbReference type="InterPro" id="IPR040643">
    <property type="entry name" value="MLVIN_C"/>
</dbReference>
<dbReference type="InterPro" id="IPR000477">
    <property type="entry name" value="RT_dom"/>
</dbReference>
<dbReference type="InterPro" id="IPR051320">
    <property type="entry name" value="Viral_Replic_Matur_Polypro"/>
</dbReference>
<dbReference type="GO" id="GO:0004523">
    <property type="term" value="F:RNA-DNA hybrid ribonuclease activity"/>
    <property type="evidence" value="ECO:0007669"/>
    <property type="project" value="UniProtKB-EC"/>
</dbReference>
<dbReference type="Pfam" id="PF02093">
    <property type="entry name" value="Gag_p30"/>
    <property type="match status" value="1"/>
</dbReference>
<evidence type="ECO:0000256" key="9">
    <source>
        <dbReference type="SAM" id="MobiDB-lite"/>
    </source>
</evidence>
<dbReference type="PANTHER" id="PTHR33064:SF36">
    <property type="entry name" value="CCHC-TYPE DOMAIN-CONTAINING PROTEIN"/>
    <property type="match status" value="1"/>
</dbReference>
<dbReference type="InterPro" id="IPR001584">
    <property type="entry name" value="Integrase_cat-core"/>
</dbReference>
<keyword evidence="3" id="KW-0808">Transferase</keyword>
<dbReference type="Proteomes" id="UP000276834">
    <property type="component" value="Unassembled WGS sequence"/>
</dbReference>
<keyword evidence="8" id="KW-0460">Magnesium</keyword>
<keyword evidence="4" id="KW-0548">Nucleotidyltransferase</keyword>
<evidence type="ECO:0000256" key="6">
    <source>
        <dbReference type="ARBA" id="ARBA00022759"/>
    </source>
</evidence>
<sequence length="872" mass="99445">MTVEDVLVESPGTDRKTKRKLRRENEKWDEIPYLDLFYYLGQKTEWQKECGIMALKVEDSQYECSGCKTREVCMKCAAKSSRREEDLSLAIAPSAPPLSRERLGQEREEVESDTDEEEDEREVTDFDDSPGSQGNIQTPAASNSQARSPNEQRTPIAARIRHGRWNNEGPHMIAPLREAMGPQGGSVLIKVPFSPGDLVIWKQSAGSYRKDPERVARVVKMVIKTQNPDWNDLQVLLDTIMDSTEKEMVLQVTKERAREEIKLRRNREQGYEGTVDELVPSDDPGWNPNSADGYRAIRKYQELLVEGVRTGMPKTLNCSKLYSVWETGTPGKSKAAQPVVIELKEGAKPVRIKQYPIKLEARRGVAPVIAQFVIQGLLKECESEYNTPIFPVRKPNGKYRLVQDLRAINEVVKDIHPVVANPYTLLTSVSEQFEWFTVIDLKDAFFCIPLAIESIKYFAFEWEDPATGRKKQLTWTRLPQGFKNSPTIFGNQLARELEEWKTTQVKEPPTSYTILQYVDDILLATQDRGTCVNLTIALLNMLGQAGYRVSKEKAQLYQAILREQDDVQLQTTSHLNPAEFLRSKVTEDELVHDCVEMTEQVYSSRQDLKDEPLDTADWELFTDGSSFVENGTRTNQAKEVIKTLLKEIIPRFGVPLGLSSDRGPHFIAHIVQETAQMLNITWNLHTPWRPQSSGQVERMNQTLKSQIKKICQEGKIQWPQALPLAVLRIRIKPRERIGVSPYEILYGKPYHASTMKGDPHVIGDQVVYNYVVSLHRILNALRGALQWNRPLSLENPVHDVQPGDQVYVKNWSTDPLRESWSGPHQVILATYTAVKVAGMDSWIHYTRIKKTLTQWVPQAVTPTRLILRANYS</sequence>
<dbReference type="InterPro" id="IPR043128">
    <property type="entry name" value="Rev_trsase/Diguanyl_cyclase"/>
</dbReference>
<evidence type="ECO:0000256" key="5">
    <source>
        <dbReference type="ARBA" id="ARBA00022722"/>
    </source>
</evidence>
<keyword evidence="7" id="KW-0378">Hydrolase</keyword>
<evidence type="ECO:0000256" key="7">
    <source>
        <dbReference type="ARBA" id="ARBA00022801"/>
    </source>
</evidence>
<dbReference type="Gene3D" id="2.30.30.850">
    <property type="match status" value="1"/>
</dbReference>
<evidence type="ECO:0000313" key="12">
    <source>
        <dbReference type="EMBL" id="RLV89415.1"/>
    </source>
</evidence>
<keyword evidence="5" id="KW-0540">Nuclease</keyword>